<name>A0AAD9M4H3_9PEZI</name>
<reference evidence="2" key="1">
    <citation type="submission" date="2021-06" db="EMBL/GenBank/DDBJ databases">
        <title>Comparative genomics, transcriptomics and evolutionary studies reveal genomic signatures of adaptation to plant cell wall in hemibiotrophic fungi.</title>
        <authorList>
            <consortium name="DOE Joint Genome Institute"/>
            <person name="Baroncelli R."/>
            <person name="Diaz J.F."/>
            <person name="Benocci T."/>
            <person name="Peng M."/>
            <person name="Battaglia E."/>
            <person name="Haridas S."/>
            <person name="Andreopoulos W."/>
            <person name="Labutti K."/>
            <person name="Pangilinan J."/>
            <person name="Floch G.L."/>
            <person name="Makela M.R."/>
            <person name="Henrissat B."/>
            <person name="Grigoriev I.V."/>
            <person name="Crouch J.A."/>
            <person name="De Vries R.P."/>
            <person name="Sukno S.A."/>
            <person name="Thon M.R."/>
        </authorList>
    </citation>
    <scope>NUCLEOTIDE SEQUENCE</scope>
    <source>
        <strain evidence="2">MAFF235873</strain>
    </source>
</reference>
<dbReference type="EMBL" id="MU842816">
    <property type="protein sequence ID" value="KAK2034136.1"/>
    <property type="molecule type" value="Genomic_DNA"/>
</dbReference>
<dbReference type="Proteomes" id="UP001232148">
    <property type="component" value="Unassembled WGS sequence"/>
</dbReference>
<feature type="region of interest" description="Disordered" evidence="1">
    <location>
        <begin position="105"/>
        <end position="137"/>
    </location>
</feature>
<evidence type="ECO:0000313" key="3">
    <source>
        <dbReference type="Proteomes" id="UP001232148"/>
    </source>
</evidence>
<comment type="caution">
    <text evidence="2">The sequence shown here is derived from an EMBL/GenBank/DDBJ whole genome shotgun (WGS) entry which is preliminary data.</text>
</comment>
<gene>
    <name evidence="2" type="ORF">LX32DRAFT_441744</name>
</gene>
<protein>
    <submittedName>
        <fullName evidence="2">Uncharacterized protein</fullName>
    </submittedName>
</protein>
<organism evidence="2 3">
    <name type="scientific">Colletotrichum zoysiae</name>
    <dbReference type="NCBI Taxonomy" id="1216348"/>
    <lineage>
        <taxon>Eukaryota</taxon>
        <taxon>Fungi</taxon>
        <taxon>Dikarya</taxon>
        <taxon>Ascomycota</taxon>
        <taxon>Pezizomycotina</taxon>
        <taxon>Sordariomycetes</taxon>
        <taxon>Hypocreomycetidae</taxon>
        <taxon>Glomerellales</taxon>
        <taxon>Glomerellaceae</taxon>
        <taxon>Colletotrichum</taxon>
        <taxon>Colletotrichum graminicola species complex</taxon>
    </lineage>
</organism>
<proteinExistence type="predicted"/>
<keyword evidence="3" id="KW-1185">Reference proteome</keyword>
<accession>A0AAD9M4H3</accession>
<sequence>MHTYIHMCTSYIRPTRPTAAESGPGIFVAIYAYLYALSFTPACLPSLALCTLSVCLSVSLRNRVWRRIPCAQWSVLCSLVPHDPSYLLALAECTYSSMPIIPYHTNPSTGQTDRQTDRHTTPPGVSRNPSHPSPERQASSLVCAAHNHVCTVPTTMYLACLSHGAQAD</sequence>
<dbReference type="AlphaFoldDB" id="A0AAD9M4H3"/>
<evidence type="ECO:0000256" key="1">
    <source>
        <dbReference type="SAM" id="MobiDB-lite"/>
    </source>
</evidence>
<evidence type="ECO:0000313" key="2">
    <source>
        <dbReference type="EMBL" id="KAK2034136.1"/>
    </source>
</evidence>